<dbReference type="SFLD" id="SFLDG01129">
    <property type="entry name" value="C1.5:_HAD__Beta-PGM__Phosphata"/>
    <property type="match status" value="1"/>
</dbReference>
<dbReference type="InterPro" id="IPR023198">
    <property type="entry name" value="PGP-like_dom2"/>
</dbReference>
<dbReference type="NCBIfam" id="TIGR01549">
    <property type="entry name" value="HAD-SF-IA-v1"/>
    <property type="match status" value="1"/>
</dbReference>
<dbReference type="InterPro" id="IPR006439">
    <property type="entry name" value="HAD-SF_hydro_IA"/>
</dbReference>
<dbReference type="InterPro" id="IPR022468">
    <property type="entry name" value="PhnX-like"/>
</dbReference>
<keyword evidence="2" id="KW-1185">Reference proteome</keyword>
<dbReference type="NCBIfam" id="TIGR01509">
    <property type="entry name" value="HAD-SF-IA-v3"/>
    <property type="match status" value="1"/>
</dbReference>
<gene>
    <name evidence="1" type="ORF">ACFSRZ_08585</name>
</gene>
<reference evidence="2" key="1">
    <citation type="journal article" date="2019" name="Int. J. Syst. Evol. Microbiol.">
        <title>The Global Catalogue of Microorganisms (GCM) 10K type strain sequencing project: providing services to taxonomists for standard genome sequencing and annotation.</title>
        <authorList>
            <consortium name="The Broad Institute Genomics Platform"/>
            <consortium name="The Broad Institute Genome Sequencing Center for Infectious Disease"/>
            <person name="Wu L."/>
            <person name="Ma J."/>
        </authorList>
    </citation>
    <scope>NUCLEOTIDE SEQUENCE [LARGE SCALE GENOMIC DNA]</scope>
    <source>
        <strain evidence="2">KCTC 52127</strain>
    </source>
</reference>
<dbReference type="PANTHER" id="PTHR43434:SF19">
    <property type="entry name" value="PHOSPHONOACETALDEHYDE HYDROLASE"/>
    <property type="match status" value="1"/>
</dbReference>
<comment type="caution">
    <text evidence="1">The sequence shown here is derived from an EMBL/GenBank/DDBJ whole genome shotgun (WGS) entry which is preliminary data.</text>
</comment>
<dbReference type="Pfam" id="PF13419">
    <property type="entry name" value="HAD_2"/>
    <property type="match status" value="1"/>
</dbReference>
<accession>A0ABW5LVR2</accession>
<protein>
    <submittedName>
        <fullName evidence="1">Phosphonatase-like hydrolase</fullName>
    </submittedName>
</protein>
<dbReference type="SUPFAM" id="SSF56784">
    <property type="entry name" value="HAD-like"/>
    <property type="match status" value="1"/>
</dbReference>
<dbReference type="Gene3D" id="1.10.150.240">
    <property type="entry name" value="Putative phosphatase, domain 2"/>
    <property type="match status" value="1"/>
</dbReference>
<dbReference type="EMBL" id="JBHULH010000004">
    <property type="protein sequence ID" value="MFD2567427.1"/>
    <property type="molecule type" value="Genomic_DNA"/>
</dbReference>
<proteinExistence type="predicted"/>
<sequence>MLENIKMVVFDMAGTTVDEHNVVYQTLQKSINDHGIDVDLDTVLELGAGKEKHQAIKDVLSFLNSNKTEDSYLIFNNFKKMLDEAYLKLEVKPIDGVEEVLQKLKEANIRVVLNTGYAREIAMNLLNKLNWIKGTHYDMLITASDVEKGRPDPEMIQKAMKEFNISKAAEVLKAGDSWIDIEEGKNAGCGVTIGVLSGAQSREQLEKENPTYILNSLKELFYENDESF</sequence>
<dbReference type="NCBIfam" id="TIGR03351">
    <property type="entry name" value="PhnX-like"/>
    <property type="match status" value="1"/>
</dbReference>
<dbReference type="InterPro" id="IPR036412">
    <property type="entry name" value="HAD-like_sf"/>
</dbReference>
<dbReference type="InterPro" id="IPR050155">
    <property type="entry name" value="HAD-like_hydrolase_sf"/>
</dbReference>
<dbReference type="InterPro" id="IPR023214">
    <property type="entry name" value="HAD_sf"/>
</dbReference>
<dbReference type="PANTHER" id="PTHR43434">
    <property type="entry name" value="PHOSPHOGLYCOLATE PHOSPHATASE"/>
    <property type="match status" value="1"/>
</dbReference>
<evidence type="ECO:0000313" key="2">
    <source>
        <dbReference type="Proteomes" id="UP001597508"/>
    </source>
</evidence>
<organism evidence="1 2">
    <name type="scientific">Pseudotenacibaculum haliotis</name>
    <dbReference type="NCBI Taxonomy" id="1862138"/>
    <lineage>
        <taxon>Bacteria</taxon>
        <taxon>Pseudomonadati</taxon>
        <taxon>Bacteroidota</taxon>
        <taxon>Flavobacteriia</taxon>
        <taxon>Flavobacteriales</taxon>
        <taxon>Flavobacteriaceae</taxon>
        <taxon>Pseudotenacibaculum</taxon>
    </lineage>
</organism>
<dbReference type="InterPro" id="IPR041492">
    <property type="entry name" value="HAD_2"/>
</dbReference>
<dbReference type="Proteomes" id="UP001597508">
    <property type="component" value="Unassembled WGS sequence"/>
</dbReference>
<dbReference type="SFLD" id="SFLDS00003">
    <property type="entry name" value="Haloacid_Dehalogenase"/>
    <property type="match status" value="1"/>
</dbReference>
<dbReference type="RefSeq" id="WP_379666137.1">
    <property type="nucleotide sequence ID" value="NZ_JBHULH010000004.1"/>
</dbReference>
<dbReference type="SFLD" id="SFLDG01135">
    <property type="entry name" value="C1.5.6:_HAD__Beta-PGM__Phospha"/>
    <property type="match status" value="1"/>
</dbReference>
<name>A0ABW5LVR2_9FLAO</name>
<dbReference type="Gene3D" id="3.40.50.1000">
    <property type="entry name" value="HAD superfamily/HAD-like"/>
    <property type="match status" value="1"/>
</dbReference>
<evidence type="ECO:0000313" key="1">
    <source>
        <dbReference type="EMBL" id="MFD2567427.1"/>
    </source>
</evidence>